<keyword evidence="2 8" id="KW-1003">Cell membrane</keyword>
<evidence type="ECO:0000256" key="5">
    <source>
        <dbReference type="ARBA" id="ARBA00023136"/>
    </source>
</evidence>
<evidence type="ECO:0000256" key="6">
    <source>
        <dbReference type="ARBA" id="ARBA00023170"/>
    </source>
</evidence>
<keyword evidence="3 8" id="KW-0812">Transmembrane</keyword>
<keyword evidence="10" id="KW-1185">Reference proteome</keyword>
<keyword evidence="6 8" id="KW-0675">Receptor</keyword>
<dbReference type="GO" id="GO:0043025">
    <property type="term" value="C:neuronal cell body"/>
    <property type="evidence" value="ECO:0007669"/>
    <property type="project" value="TreeGrafter"/>
</dbReference>
<dbReference type="InterPro" id="IPR013604">
    <property type="entry name" value="7TM_chemorcpt"/>
</dbReference>
<evidence type="ECO:0000256" key="7">
    <source>
        <dbReference type="ARBA" id="ARBA00023224"/>
    </source>
</evidence>
<name>A0AA38M9B5_9CUCU</name>
<feature type="transmembrane region" description="Helical" evidence="8">
    <location>
        <begin position="270"/>
        <end position="294"/>
    </location>
</feature>
<feature type="transmembrane region" description="Helical" evidence="8">
    <location>
        <begin position="138"/>
        <end position="155"/>
    </location>
</feature>
<gene>
    <name evidence="9" type="ORF">Zmor_019776</name>
</gene>
<dbReference type="PANTHER" id="PTHR21143:SF104">
    <property type="entry name" value="GUSTATORY RECEPTOR 8A-RELATED"/>
    <property type="match status" value="1"/>
</dbReference>
<keyword evidence="5 8" id="KW-0472">Membrane</keyword>
<keyword evidence="7 8" id="KW-0807">Transducer</keyword>
<dbReference type="AlphaFoldDB" id="A0AA38M9B5"/>
<dbReference type="GO" id="GO:0030425">
    <property type="term" value="C:dendrite"/>
    <property type="evidence" value="ECO:0007669"/>
    <property type="project" value="TreeGrafter"/>
</dbReference>
<dbReference type="Proteomes" id="UP001168821">
    <property type="component" value="Unassembled WGS sequence"/>
</dbReference>
<dbReference type="EMBL" id="JALNTZ010000006">
    <property type="protein sequence ID" value="KAJ3647931.1"/>
    <property type="molecule type" value="Genomic_DNA"/>
</dbReference>
<protein>
    <recommendedName>
        <fullName evidence="8">Gustatory receptor</fullName>
    </recommendedName>
</protein>
<evidence type="ECO:0000256" key="2">
    <source>
        <dbReference type="ARBA" id="ARBA00022475"/>
    </source>
</evidence>
<dbReference type="GO" id="GO:0007165">
    <property type="term" value="P:signal transduction"/>
    <property type="evidence" value="ECO:0007669"/>
    <property type="project" value="UniProtKB-KW"/>
</dbReference>
<dbReference type="GO" id="GO:0005886">
    <property type="term" value="C:plasma membrane"/>
    <property type="evidence" value="ECO:0007669"/>
    <property type="project" value="UniProtKB-SubCell"/>
</dbReference>
<reference evidence="9" key="1">
    <citation type="journal article" date="2023" name="G3 (Bethesda)">
        <title>Whole genome assemblies of Zophobas morio and Tenebrio molitor.</title>
        <authorList>
            <person name="Kaur S."/>
            <person name="Stinson S.A."/>
            <person name="diCenzo G.C."/>
        </authorList>
    </citation>
    <scope>NUCLEOTIDE SEQUENCE</scope>
    <source>
        <strain evidence="9">QUZm001</strain>
    </source>
</reference>
<dbReference type="GO" id="GO:0008049">
    <property type="term" value="P:male courtship behavior"/>
    <property type="evidence" value="ECO:0007669"/>
    <property type="project" value="TreeGrafter"/>
</dbReference>
<feature type="transmembrane region" description="Helical" evidence="8">
    <location>
        <begin position="79"/>
        <end position="101"/>
    </location>
</feature>
<feature type="transmembrane region" description="Helical" evidence="8">
    <location>
        <begin position="240"/>
        <end position="264"/>
    </location>
</feature>
<dbReference type="PANTHER" id="PTHR21143">
    <property type="entry name" value="INVERTEBRATE GUSTATORY RECEPTOR"/>
    <property type="match status" value="1"/>
</dbReference>
<evidence type="ECO:0000256" key="8">
    <source>
        <dbReference type="RuleBase" id="RU363108"/>
    </source>
</evidence>
<dbReference type="GO" id="GO:0050909">
    <property type="term" value="P:sensory perception of taste"/>
    <property type="evidence" value="ECO:0007669"/>
    <property type="project" value="InterPro"/>
</dbReference>
<comment type="function">
    <text evidence="8">Gustatory receptor which mediates acceptance or avoidance behavior, depending on its substrates.</text>
</comment>
<dbReference type="GO" id="GO:0007635">
    <property type="term" value="P:chemosensory behavior"/>
    <property type="evidence" value="ECO:0007669"/>
    <property type="project" value="TreeGrafter"/>
</dbReference>
<organism evidence="9 10">
    <name type="scientific">Zophobas morio</name>
    <dbReference type="NCBI Taxonomy" id="2755281"/>
    <lineage>
        <taxon>Eukaryota</taxon>
        <taxon>Metazoa</taxon>
        <taxon>Ecdysozoa</taxon>
        <taxon>Arthropoda</taxon>
        <taxon>Hexapoda</taxon>
        <taxon>Insecta</taxon>
        <taxon>Pterygota</taxon>
        <taxon>Neoptera</taxon>
        <taxon>Endopterygota</taxon>
        <taxon>Coleoptera</taxon>
        <taxon>Polyphaga</taxon>
        <taxon>Cucujiformia</taxon>
        <taxon>Tenebrionidae</taxon>
        <taxon>Zophobas</taxon>
    </lineage>
</organism>
<comment type="caution">
    <text evidence="9">The sequence shown here is derived from an EMBL/GenBank/DDBJ whole genome shotgun (WGS) entry which is preliminary data.</text>
</comment>
<keyword evidence="4 8" id="KW-1133">Transmembrane helix</keyword>
<comment type="subcellular location">
    <subcellularLocation>
        <location evidence="1 8">Cell membrane</location>
        <topology evidence="1 8">Multi-pass membrane protein</topology>
    </subcellularLocation>
</comment>
<dbReference type="Pfam" id="PF08395">
    <property type="entry name" value="7tm_7"/>
    <property type="match status" value="1"/>
</dbReference>
<evidence type="ECO:0000256" key="4">
    <source>
        <dbReference type="ARBA" id="ARBA00022989"/>
    </source>
</evidence>
<evidence type="ECO:0000256" key="1">
    <source>
        <dbReference type="ARBA" id="ARBA00004651"/>
    </source>
</evidence>
<proteinExistence type="inferred from homology"/>
<sequence length="388" mass="44463">MSQRARSQDLNFIRCINTYLNIFLITPWTAFDKKSTWKPILAKLYGTFLTLCLAFREYYLFQDGALISIFQEGLVSTKILNALTLMVLEIFVCLCVVRSAFFDNENWRLILENFCLVDKHLHGTLVEEKTVKFYGKRLIGYVTVVAMLGYIVWAYSYIVNFPVLKSLILGPIIHYYYEFLIVILLVSLVEAIKNRYKCLTRKFLIVSKNTVLQDAQIFAQDYQILSETVQIFNKMFSYKIILIILHCALSLIDALNTCYAFCFLYENTYIIFHVFASTFCLVIYLLGLVLAVTLPIESTVQESKTFVDLCYKTGFKFSQDSEEAQALEKLASHAEHFAVKFSAAGHFEINKAIILKFVGSVMSYFIIVMQLNGNELLPTAKSGNGTNL</sequence>
<comment type="caution">
    <text evidence="8">Lacks conserved residue(s) required for the propagation of feature annotation.</text>
</comment>
<feature type="transmembrane region" description="Helical" evidence="8">
    <location>
        <begin position="353"/>
        <end position="371"/>
    </location>
</feature>
<comment type="similarity">
    <text evidence="8">Belongs to the insect chemoreceptor superfamily. Gustatory receptor (GR) family.</text>
</comment>
<feature type="transmembrane region" description="Helical" evidence="8">
    <location>
        <begin position="175"/>
        <end position="192"/>
    </location>
</feature>
<evidence type="ECO:0000313" key="9">
    <source>
        <dbReference type="EMBL" id="KAJ3647931.1"/>
    </source>
</evidence>
<dbReference type="GO" id="GO:0030424">
    <property type="term" value="C:axon"/>
    <property type="evidence" value="ECO:0007669"/>
    <property type="project" value="TreeGrafter"/>
</dbReference>
<evidence type="ECO:0000256" key="3">
    <source>
        <dbReference type="ARBA" id="ARBA00022692"/>
    </source>
</evidence>
<accession>A0AA38M9B5</accession>
<evidence type="ECO:0000313" key="10">
    <source>
        <dbReference type="Proteomes" id="UP001168821"/>
    </source>
</evidence>